<comment type="caution">
    <text evidence="17">The sequence shown here is derived from an EMBL/GenBank/DDBJ whole genome shotgun (WGS) entry which is preliminary data.</text>
</comment>
<dbReference type="PANTHER" id="PTHR43304:SF1">
    <property type="entry name" value="PAC DOMAIN-CONTAINING PROTEIN"/>
    <property type="match status" value="1"/>
</dbReference>
<organism evidence="17 18">
    <name type="scientific">Phaeocystidibacter luteus</name>
    <dbReference type="NCBI Taxonomy" id="911197"/>
    <lineage>
        <taxon>Bacteria</taxon>
        <taxon>Pseudomonadati</taxon>
        <taxon>Bacteroidota</taxon>
        <taxon>Flavobacteriia</taxon>
        <taxon>Flavobacteriales</taxon>
        <taxon>Phaeocystidibacteraceae</taxon>
        <taxon>Phaeocystidibacter</taxon>
    </lineage>
</organism>
<dbReference type="SMART" id="SM00387">
    <property type="entry name" value="HATPase_c"/>
    <property type="match status" value="1"/>
</dbReference>
<keyword evidence="7 14" id="KW-0812">Transmembrane</keyword>
<keyword evidence="10" id="KW-0067">ATP-binding</keyword>
<dbReference type="NCBIfam" id="TIGR00229">
    <property type="entry name" value="sensory_box"/>
    <property type="match status" value="1"/>
</dbReference>
<dbReference type="GO" id="GO:0000155">
    <property type="term" value="F:phosphorelay sensor kinase activity"/>
    <property type="evidence" value="ECO:0007669"/>
    <property type="project" value="InterPro"/>
</dbReference>
<evidence type="ECO:0000256" key="14">
    <source>
        <dbReference type="SAM" id="Phobius"/>
    </source>
</evidence>
<dbReference type="AlphaFoldDB" id="A0A6N6RJ38"/>
<evidence type="ECO:0000313" key="17">
    <source>
        <dbReference type="EMBL" id="KAB2814350.1"/>
    </source>
</evidence>
<dbReference type="EMBL" id="WBVO01000001">
    <property type="protein sequence ID" value="KAB2814350.1"/>
    <property type="molecule type" value="Genomic_DNA"/>
</dbReference>
<keyword evidence="6" id="KW-0808">Transferase</keyword>
<proteinExistence type="predicted"/>
<dbReference type="PANTHER" id="PTHR43304">
    <property type="entry name" value="PHYTOCHROME-LIKE PROTEIN CPH1"/>
    <property type="match status" value="1"/>
</dbReference>
<dbReference type="GO" id="GO:0005886">
    <property type="term" value="C:plasma membrane"/>
    <property type="evidence" value="ECO:0007669"/>
    <property type="project" value="UniProtKB-SubCell"/>
</dbReference>
<dbReference type="SUPFAM" id="SSF55874">
    <property type="entry name" value="ATPase domain of HSP90 chaperone/DNA topoisomerase II/histidine kinase"/>
    <property type="match status" value="1"/>
</dbReference>
<dbReference type="Pfam" id="PF21623">
    <property type="entry name" value="HK_sensor_dom_bact"/>
    <property type="match status" value="1"/>
</dbReference>
<evidence type="ECO:0000256" key="9">
    <source>
        <dbReference type="ARBA" id="ARBA00022777"/>
    </source>
</evidence>
<dbReference type="Gene3D" id="3.30.565.10">
    <property type="entry name" value="Histidine kinase-like ATPase, C-terminal domain"/>
    <property type="match status" value="1"/>
</dbReference>
<keyword evidence="4" id="KW-1003">Cell membrane</keyword>
<evidence type="ECO:0000259" key="15">
    <source>
        <dbReference type="PROSITE" id="PS50109"/>
    </source>
</evidence>
<comment type="catalytic activity">
    <reaction evidence="1">
        <text>ATP + protein L-histidine = ADP + protein N-phospho-L-histidine.</text>
        <dbReference type="EC" id="2.7.13.3"/>
    </reaction>
</comment>
<reference evidence="17 18" key="1">
    <citation type="submission" date="2019-09" db="EMBL/GenBank/DDBJ databases">
        <title>Genomes of family Cryomorphaceae.</title>
        <authorList>
            <person name="Bowman J.P."/>
        </authorList>
    </citation>
    <scope>NUCLEOTIDE SEQUENCE [LARGE SCALE GENOMIC DNA]</scope>
    <source>
        <strain evidence="17 18">LMG 25704</strain>
    </source>
</reference>
<dbReference type="SUPFAM" id="SSF47384">
    <property type="entry name" value="Homodimeric domain of signal transducing histidine kinase"/>
    <property type="match status" value="1"/>
</dbReference>
<dbReference type="PROSITE" id="PS50109">
    <property type="entry name" value="HIS_KIN"/>
    <property type="match status" value="1"/>
</dbReference>
<dbReference type="CDD" id="cd00130">
    <property type="entry name" value="PAS"/>
    <property type="match status" value="1"/>
</dbReference>
<dbReference type="EC" id="2.7.13.3" evidence="3"/>
<keyword evidence="13" id="KW-0175">Coiled coil</keyword>
<dbReference type="InterPro" id="IPR000700">
    <property type="entry name" value="PAS-assoc_C"/>
</dbReference>
<dbReference type="Gene3D" id="3.30.450.20">
    <property type="entry name" value="PAS domain"/>
    <property type="match status" value="2"/>
</dbReference>
<evidence type="ECO:0000256" key="8">
    <source>
        <dbReference type="ARBA" id="ARBA00022741"/>
    </source>
</evidence>
<evidence type="ECO:0000313" key="18">
    <source>
        <dbReference type="Proteomes" id="UP000468650"/>
    </source>
</evidence>
<evidence type="ECO:0000256" key="3">
    <source>
        <dbReference type="ARBA" id="ARBA00012438"/>
    </source>
</evidence>
<keyword evidence="9" id="KW-0418">Kinase</keyword>
<feature type="domain" description="PAC" evidence="16">
    <location>
        <begin position="449"/>
        <end position="501"/>
    </location>
</feature>
<evidence type="ECO:0000256" key="4">
    <source>
        <dbReference type="ARBA" id="ARBA00022475"/>
    </source>
</evidence>
<evidence type="ECO:0000256" key="5">
    <source>
        <dbReference type="ARBA" id="ARBA00022553"/>
    </source>
</evidence>
<keyword evidence="18" id="KW-1185">Reference proteome</keyword>
<dbReference type="InterPro" id="IPR029151">
    <property type="entry name" value="Sensor-like_sf"/>
</dbReference>
<evidence type="ECO:0000256" key="7">
    <source>
        <dbReference type="ARBA" id="ARBA00022692"/>
    </source>
</evidence>
<feature type="coiled-coil region" evidence="13">
    <location>
        <begin position="338"/>
        <end position="376"/>
    </location>
</feature>
<keyword evidence="5" id="KW-0597">Phosphoprotein</keyword>
<dbReference type="Pfam" id="PF02518">
    <property type="entry name" value="HATPase_c"/>
    <property type="match status" value="1"/>
</dbReference>
<protein>
    <recommendedName>
        <fullName evidence="3">histidine kinase</fullName>
        <ecNumber evidence="3">2.7.13.3</ecNumber>
    </recommendedName>
</protein>
<feature type="transmembrane region" description="Helical" evidence="14">
    <location>
        <begin position="303"/>
        <end position="322"/>
    </location>
</feature>
<feature type="domain" description="Histidine kinase" evidence="15">
    <location>
        <begin position="519"/>
        <end position="733"/>
    </location>
</feature>
<dbReference type="RefSeq" id="WP_151665930.1">
    <property type="nucleotide sequence ID" value="NZ_WBVO01000001.1"/>
</dbReference>
<dbReference type="InterPro" id="IPR036097">
    <property type="entry name" value="HisK_dim/P_sf"/>
</dbReference>
<evidence type="ECO:0000259" key="16">
    <source>
        <dbReference type="PROSITE" id="PS50113"/>
    </source>
</evidence>
<dbReference type="InterPro" id="IPR035965">
    <property type="entry name" value="PAS-like_dom_sf"/>
</dbReference>
<keyword evidence="14" id="KW-0472">Membrane</keyword>
<dbReference type="InterPro" id="IPR036890">
    <property type="entry name" value="HATPase_C_sf"/>
</dbReference>
<dbReference type="InterPro" id="IPR013656">
    <property type="entry name" value="PAS_4"/>
</dbReference>
<dbReference type="PROSITE" id="PS50113">
    <property type="entry name" value="PAC"/>
    <property type="match status" value="1"/>
</dbReference>
<dbReference type="InterPro" id="IPR005467">
    <property type="entry name" value="His_kinase_dom"/>
</dbReference>
<dbReference type="InterPro" id="IPR004358">
    <property type="entry name" value="Sig_transdc_His_kin-like_C"/>
</dbReference>
<dbReference type="Proteomes" id="UP000468650">
    <property type="component" value="Unassembled WGS sequence"/>
</dbReference>
<keyword evidence="11 14" id="KW-1133">Transmembrane helix</keyword>
<evidence type="ECO:0000256" key="12">
    <source>
        <dbReference type="ARBA" id="ARBA00023012"/>
    </source>
</evidence>
<dbReference type="InterPro" id="IPR000014">
    <property type="entry name" value="PAS"/>
</dbReference>
<dbReference type="GO" id="GO:0005524">
    <property type="term" value="F:ATP binding"/>
    <property type="evidence" value="ECO:0007669"/>
    <property type="project" value="UniProtKB-KW"/>
</dbReference>
<evidence type="ECO:0000256" key="10">
    <source>
        <dbReference type="ARBA" id="ARBA00022840"/>
    </source>
</evidence>
<sequence>MRKHFLRVFLLTSVIVLTVTSFVYRSHYTRKKDHLAERIRHDIEIAGNEIADNVFQSGRGLLRISRQIHSDPDFIPSLLERSMRGFIDSRQEIRSIRFLNPEGVEQIRFNRIDDQIISTPVDQLQDKSHRPYFQESLDLQYGEMSLSEISLNREFGELETPYRLVTRFVTPIFCGKGILRGYIVANIDFNSLAYRINQRFGIQEGVYIVRSRDSALYFKDAVYINEQADSITARIGLGSTPQNEVTEINEGLIVSRTALVQKEAFQGRIVQLGIQRLQSNITDTEMFIWIPSESYFGSVHENIMYILLLQTFFVLTAAFFAYRWAKFRVTEEITFSELFKANRLLKESEDKLAEANEELSKRLASQEEEIEDVQRLLTAMFDSSMHFAGIMRPDGTIINVNKKTLDTLGVKKSDAVGKKVWEFEVFGDKDIVKEAMTYAIAKVKSGETVAFETVMFSRTGDKHRVAFSLSPLYNDDGEITHLIPEGSDITALREKDKQLRGVVEQLENRNKQLKEFSHIVSHNVRSPIGNLNLLLDIYDDAESHEERAEIMEKLKQVNSSLNELLEELLETVKILDHDEIESDMNSVGDAIHQAQKLLSRQIEDAEVQFEVNIEHPSEVYYPKVYLSSLLLNLMSNAIKYRSDERRLKIEISTRINEAGECELRFADNGSGIDMKRYGHKVFGLHKTFHRNKPGKGLGLFMTKTQVESSGGSIKVSSKVEEGTTFIVTFQRPVNI</sequence>
<dbReference type="Gene3D" id="1.10.287.130">
    <property type="match status" value="1"/>
</dbReference>
<keyword evidence="8" id="KW-0547">Nucleotide-binding</keyword>
<dbReference type="SUPFAM" id="SSF55785">
    <property type="entry name" value="PYP-like sensor domain (PAS domain)"/>
    <property type="match status" value="1"/>
</dbReference>
<name>A0A6N6RJ38_9FLAO</name>
<gene>
    <name evidence="17" type="ORF">F8C67_01050</name>
</gene>
<dbReference type="InterPro" id="IPR048760">
    <property type="entry name" value="VP0354-like_sensor_dom"/>
</dbReference>
<evidence type="ECO:0000256" key="2">
    <source>
        <dbReference type="ARBA" id="ARBA00004651"/>
    </source>
</evidence>
<dbReference type="InterPro" id="IPR052162">
    <property type="entry name" value="Sensor_kinase/Photoreceptor"/>
</dbReference>
<dbReference type="InterPro" id="IPR003594">
    <property type="entry name" value="HATPase_dom"/>
</dbReference>
<dbReference type="SUPFAM" id="SSF103190">
    <property type="entry name" value="Sensory domain-like"/>
    <property type="match status" value="1"/>
</dbReference>
<dbReference type="OrthoDB" id="9804645at2"/>
<evidence type="ECO:0000256" key="13">
    <source>
        <dbReference type="SAM" id="Coils"/>
    </source>
</evidence>
<comment type="subcellular location">
    <subcellularLocation>
        <location evidence="2">Cell membrane</location>
        <topology evidence="2">Multi-pass membrane protein</topology>
    </subcellularLocation>
</comment>
<evidence type="ECO:0000256" key="11">
    <source>
        <dbReference type="ARBA" id="ARBA00022989"/>
    </source>
</evidence>
<dbReference type="PRINTS" id="PR00344">
    <property type="entry name" value="BCTRLSENSOR"/>
</dbReference>
<keyword evidence="12" id="KW-0902">Two-component regulatory system</keyword>
<dbReference type="Pfam" id="PF08448">
    <property type="entry name" value="PAS_4"/>
    <property type="match status" value="1"/>
</dbReference>
<evidence type="ECO:0000256" key="1">
    <source>
        <dbReference type="ARBA" id="ARBA00000085"/>
    </source>
</evidence>
<accession>A0A6N6RJ38</accession>
<feature type="coiled-coil region" evidence="13">
    <location>
        <begin position="547"/>
        <end position="578"/>
    </location>
</feature>
<evidence type="ECO:0000256" key="6">
    <source>
        <dbReference type="ARBA" id="ARBA00022679"/>
    </source>
</evidence>